<organism evidence="1 2">
    <name type="scientific">Romanomermis culicivorax</name>
    <name type="common">Nematode worm</name>
    <dbReference type="NCBI Taxonomy" id="13658"/>
    <lineage>
        <taxon>Eukaryota</taxon>
        <taxon>Metazoa</taxon>
        <taxon>Ecdysozoa</taxon>
        <taxon>Nematoda</taxon>
        <taxon>Enoplea</taxon>
        <taxon>Dorylaimia</taxon>
        <taxon>Mermithida</taxon>
        <taxon>Mermithoidea</taxon>
        <taxon>Mermithidae</taxon>
        <taxon>Romanomermis</taxon>
    </lineage>
</organism>
<evidence type="ECO:0000313" key="2">
    <source>
        <dbReference type="WBParaSite" id="nRc.2.0.1.t37267-RA"/>
    </source>
</evidence>
<sequence>MTTETAICETQCSWRHQGRACMEYTTQKPIQLAIKQPVTIPTIFRALTLAQTSAVNMTAGLVTNVIDTRPLCAELATFLTVQ</sequence>
<reference evidence="2" key="1">
    <citation type="submission" date="2022-11" db="UniProtKB">
        <authorList>
            <consortium name="WormBaseParasite"/>
        </authorList>
    </citation>
    <scope>IDENTIFICATION</scope>
</reference>
<dbReference type="AlphaFoldDB" id="A0A915KEX0"/>
<dbReference type="WBParaSite" id="nRc.2.0.1.t37267-RA">
    <property type="protein sequence ID" value="nRc.2.0.1.t37267-RA"/>
    <property type="gene ID" value="nRc.2.0.1.g37267"/>
</dbReference>
<keyword evidence="1" id="KW-1185">Reference proteome</keyword>
<name>A0A915KEX0_ROMCU</name>
<protein>
    <submittedName>
        <fullName evidence="2">Uncharacterized protein</fullName>
    </submittedName>
</protein>
<proteinExistence type="predicted"/>
<evidence type="ECO:0000313" key="1">
    <source>
        <dbReference type="Proteomes" id="UP000887565"/>
    </source>
</evidence>
<dbReference type="Proteomes" id="UP000887565">
    <property type="component" value="Unplaced"/>
</dbReference>
<accession>A0A915KEX0</accession>